<dbReference type="InParanoid" id="A0A2K2A570"/>
<reference evidence="1 2" key="1">
    <citation type="journal article" date="2006" name="Science">
        <title>The genome of black cottonwood, Populus trichocarpa (Torr. &amp; Gray).</title>
        <authorList>
            <person name="Tuskan G.A."/>
            <person name="Difazio S."/>
            <person name="Jansson S."/>
            <person name="Bohlmann J."/>
            <person name="Grigoriev I."/>
            <person name="Hellsten U."/>
            <person name="Putnam N."/>
            <person name="Ralph S."/>
            <person name="Rombauts S."/>
            <person name="Salamov A."/>
            <person name="Schein J."/>
            <person name="Sterck L."/>
            <person name="Aerts A."/>
            <person name="Bhalerao R.R."/>
            <person name="Bhalerao R.P."/>
            <person name="Blaudez D."/>
            <person name="Boerjan W."/>
            <person name="Brun A."/>
            <person name="Brunner A."/>
            <person name="Busov V."/>
            <person name="Campbell M."/>
            <person name="Carlson J."/>
            <person name="Chalot M."/>
            <person name="Chapman J."/>
            <person name="Chen G.L."/>
            <person name="Cooper D."/>
            <person name="Coutinho P.M."/>
            <person name="Couturier J."/>
            <person name="Covert S."/>
            <person name="Cronk Q."/>
            <person name="Cunningham R."/>
            <person name="Davis J."/>
            <person name="Degroeve S."/>
            <person name="Dejardin A."/>
            <person name="Depamphilis C."/>
            <person name="Detter J."/>
            <person name="Dirks B."/>
            <person name="Dubchak I."/>
            <person name="Duplessis S."/>
            <person name="Ehlting J."/>
            <person name="Ellis B."/>
            <person name="Gendler K."/>
            <person name="Goodstein D."/>
            <person name="Gribskov M."/>
            <person name="Grimwood J."/>
            <person name="Groover A."/>
            <person name="Gunter L."/>
            <person name="Hamberger B."/>
            <person name="Heinze B."/>
            <person name="Helariutta Y."/>
            <person name="Henrissat B."/>
            <person name="Holligan D."/>
            <person name="Holt R."/>
            <person name="Huang W."/>
            <person name="Islam-Faridi N."/>
            <person name="Jones S."/>
            <person name="Jones-Rhoades M."/>
            <person name="Jorgensen R."/>
            <person name="Joshi C."/>
            <person name="Kangasjarvi J."/>
            <person name="Karlsson J."/>
            <person name="Kelleher C."/>
            <person name="Kirkpatrick R."/>
            <person name="Kirst M."/>
            <person name="Kohler A."/>
            <person name="Kalluri U."/>
            <person name="Larimer F."/>
            <person name="Leebens-Mack J."/>
            <person name="Leple J.C."/>
            <person name="Locascio P."/>
            <person name="Lou Y."/>
            <person name="Lucas S."/>
            <person name="Martin F."/>
            <person name="Montanini B."/>
            <person name="Napoli C."/>
            <person name="Nelson D.R."/>
            <person name="Nelson C."/>
            <person name="Nieminen K."/>
            <person name="Nilsson O."/>
            <person name="Pereda V."/>
            <person name="Peter G."/>
            <person name="Philippe R."/>
            <person name="Pilate G."/>
            <person name="Poliakov A."/>
            <person name="Razumovskaya J."/>
            <person name="Richardson P."/>
            <person name="Rinaldi C."/>
            <person name="Ritland K."/>
            <person name="Rouze P."/>
            <person name="Ryaboy D."/>
            <person name="Schmutz J."/>
            <person name="Schrader J."/>
            <person name="Segerman B."/>
            <person name="Shin H."/>
            <person name="Siddiqui A."/>
            <person name="Sterky F."/>
            <person name="Terry A."/>
            <person name="Tsai C.J."/>
            <person name="Uberbacher E."/>
            <person name="Unneberg P."/>
            <person name="Vahala J."/>
            <person name="Wall K."/>
            <person name="Wessler S."/>
            <person name="Yang G."/>
            <person name="Yin T."/>
            <person name="Douglas C."/>
            <person name="Marra M."/>
            <person name="Sandberg G."/>
            <person name="Van de Peer Y."/>
            <person name="Rokhsar D."/>
        </authorList>
    </citation>
    <scope>NUCLEOTIDE SEQUENCE [LARGE SCALE GENOMIC DNA]</scope>
    <source>
        <strain evidence="2">cv. Nisqually</strain>
    </source>
</reference>
<protein>
    <submittedName>
        <fullName evidence="1">Uncharacterized protein</fullName>
    </submittedName>
</protein>
<evidence type="ECO:0000313" key="1">
    <source>
        <dbReference type="EMBL" id="PNT32669.1"/>
    </source>
</evidence>
<name>A0A2K2A570_POPTR</name>
<dbReference type="AlphaFoldDB" id="A0A2K2A570"/>
<gene>
    <name evidence="1" type="ORF">POPTR_006G201800</name>
</gene>
<dbReference type="Proteomes" id="UP000006729">
    <property type="component" value="Chromosome 6"/>
</dbReference>
<evidence type="ECO:0000313" key="2">
    <source>
        <dbReference type="Proteomes" id="UP000006729"/>
    </source>
</evidence>
<sequence>MFTRKRRVPAPSTLMGCDVCRVSISQGQKWSLVARTDHSKWRSALRPTWKKVGFLLEFANPHQLLLGFLHFLFFRASRTPPLVFKRKNLSLFLREKDVHY</sequence>
<dbReference type="EMBL" id="CM009295">
    <property type="protein sequence ID" value="PNT32669.1"/>
    <property type="molecule type" value="Genomic_DNA"/>
</dbReference>
<keyword evidence="2" id="KW-1185">Reference proteome</keyword>
<accession>A0A2K2A570</accession>
<proteinExistence type="predicted"/>
<organism evidence="1 2">
    <name type="scientific">Populus trichocarpa</name>
    <name type="common">Western balsam poplar</name>
    <name type="synonym">Populus balsamifera subsp. trichocarpa</name>
    <dbReference type="NCBI Taxonomy" id="3694"/>
    <lineage>
        <taxon>Eukaryota</taxon>
        <taxon>Viridiplantae</taxon>
        <taxon>Streptophyta</taxon>
        <taxon>Embryophyta</taxon>
        <taxon>Tracheophyta</taxon>
        <taxon>Spermatophyta</taxon>
        <taxon>Magnoliopsida</taxon>
        <taxon>eudicotyledons</taxon>
        <taxon>Gunneridae</taxon>
        <taxon>Pentapetalae</taxon>
        <taxon>rosids</taxon>
        <taxon>fabids</taxon>
        <taxon>Malpighiales</taxon>
        <taxon>Salicaceae</taxon>
        <taxon>Saliceae</taxon>
        <taxon>Populus</taxon>
    </lineage>
</organism>